<dbReference type="AlphaFoldDB" id="T1CK34"/>
<evidence type="ECO:0000256" key="2">
    <source>
        <dbReference type="ARBA" id="ARBA00022692"/>
    </source>
</evidence>
<evidence type="ECO:0000256" key="4">
    <source>
        <dbReference type="ARBA" id="ARBA00023136"/>
    </source>
</evidence>
<dbReference type="EMBL" id="AUZZ01000534">
    <property type="protein sequence ID" value="EQD67669.1"/>
    <property type="molecule type" value="Genomic_DNA"/>
</dbReference>
<gene>
    <name evidence="7" type="ORF">B2A_00683</name>
</gene>
<feature type="transmembrane region" description="Helical" evidence="5">
    <location>
        <begin position="101"/>
        <end position="121"/>
    </location>
</feature>
<evidence type="ECO:0000259" key="6">
    <source>
        <dbReference type="Pfam" id="PF04893"/>
    </source>
</evidence>
<dbReference type="GO" id="GO:0016020">
    <property type="term" value="C:membrane"/>
    <property type="evidence" value="ECO:0007669"/>
    <property type="project" value="UniProtKB-SubCell"/>
</dbReference>
<accession>T1CK34</accession>
<evidence type="ECO:0000313" key="7">
    <source>
        <dbReference type="EMBL" id="EQD67669.1"/>
    </source>
</evidence>
<proteinExistence type="predicted"/>
<feature type="domain" description="Yip1" evidence="6">
    <location>
        <begin position="3"/>
        <end position="175"/>
    </location>
</feature>
<keyword evidence="3 5" id="KW-1133">Transmembrane helix</keyword>
<reference evidence="7" key="2">
    <citation type="journal article" date="2014" name="ISME J.">
        <title>Microbial stratification in low pH oxic and suboxic macroscopic growths along an acid mine drainage.</title>
        <authorList>
            <person name="Mendez-Garcia C."/>
            <person name="Mesa V."/>
            <person name="Sprenger R.R."/>
            <person name="Richter M."/>
            <person name="Diez M.S."/>
            <person name="Solano J."/>
            <person name="Bargiela R."/>
            <person name="Golyshina O.V."/>
            <person name="Manteca A."/>
            <person name="Ramos J.L."/>
            <person name="Gallego J.R."/>
            <person name="Llorente I."/>
            <person name="Martins Dos Santos V.A."/>
            <person name="Jensen O.N."/>
            <person name="Pelaez A.I."/>
            <person name="Sanchez J."/>
            <person name="Ferrer M."/>
        </authorList>
    </citation>
    <scope>NUCLEOTIDE SEQUENCE</scope>
</reference>
<evidence type="ECO:0000256" key="1">
    <source>
        <dbReference type="ARBA" id="ARBA00004141"/>
    </source>
</evidence>
<dbReference type="Pfam" id="PF04893">
    <property type="entry name" value="Yip1"/>
    <property type="match status" value="1"/>
</dbReference>
<dbReference type="InterPro" id="IPR006977">
    <property type="entry name" value="Yip1_dom"/>
</dbReference>
<name>T1CK34_9ZZZZ</name>
<keyword evidence="4 5" id="KW-0472">Membrane</keyword>
<feature type="transmembrane region" description="Helical" evidence="5">
    <location>
        <begin position="159"/>
        <end position="180"/>
    </location>
</feature>
<feature type="transmembrane region" description="Helical" evidence="5">
    <location>
        <begin position="127"/>
        <end position="147"/>
    </location>
</feature>
<feature type="transmembrane region" description="Helical" evidence="5">
    <location>
        <begin position="68"/>
        <end position="89"/>
    </location>
</feature>
<sequence length="190" mass="20242">MRDLLLAPRKTWSKIADENATSQSIYTTWVLWLAAIPLVASLIGLAIYGSQLPLGFSLSLRMGSATALLSYAIDLIKVLALAMCVSALAPSFGGRKDRVQALKAVAYAYTPIWIASSLMLLPPTWPLATAVGHVADGYAIYLLYIGLPATMKCPQDCAAGYVVVTVIISLLLLMLGALLLPPLALLGRIL</sequence>
<evidence type="ECO:0000256" key="3">
    <source>
        <dbReference type="ARBA" id="ARBA00022989"/>
    </source>
</evidence>
<organism evidence="7">
    <name type="scientific">mine drainage metagenome</name>
    <dbReference type="NCBI Taxonomy" id="410659"/>
    <lineage>
        <taxon>unclassified sequences</taxon>
        <taxon>metagenomes</taxon>
        <taxon>ecological metagenomes</taxon>
    </lineage>
</organism>
<protein>
    <submittedName>
        <fullName evidence="7">Membrane protein containing DUF1282</fullName>
    </submittedName>
</protein>
<comment type="subcellular location">
    <subcellularLocation>
        <location evidence="1">Membrane</location>
        <topology evidence="1">Multi-pass membrane protein</topology>
    </subcellularLocation>
</comment>
<reference evidence="7" key="1">
    <citation type="submission" date="2013-08" db="EMBL/GenBank/DDBJ databases">
        <authorList>
            <person name="Mendez C."/>
            <person name="Richter M."/>
            <person name="Ferrer M."/>
            <person name="Sanchez J."/>
        </authorList>
    </citation>
    <scope>NUCLEOTIDE SEQUENCE</scope>
</reference>
<feature type="transmembrane region" description="Helical" evidence="5">
    <location>
        <begin position="29"/>
        <end position="48"/>
    </location>
</feature>
<evidence type="ECO:0000256" key="5">
    <source>
        <dbReference type="SAM" id="Phobius"/>
    </source>
</evidence>
<keyword evidence="2 5" id="KW-0812">Transmembrane</keyword>
<comment type="caution">
    <text evidence="7">The sequence shown here is derived from an EMBL/GenBank/DDBJ whole genome shotgun (WGS) entry which is preliminary data.</text>
</comment>